<reference evidence="1" key="1">
    <citation type="submission" date="2021-05" db="EMBL/GenBank/DDBJ databases">
        <authorList>
            <person name="Alioto T."/>
            <person name="Alioto T."/>
            <person name="Gomez Garrido J."/>
        </authorList>
    </citation>
    <scope>NUCLEOTIDE SEQUENCE</scope>
</reference>
<sequence length="115" mass="13749">MFFTLQDQNNKINRIGIYVLAFVMYNNVDIESLMNIPTYLHLRCTILQMKCIEQNGTKSNICKLLHQQQLETLLGITDDVEQYKYKYIQIPTHSHSKFRINYTQYTTHYTPPLWL</sequence>
<proteinExistence type="predicted"/>
<evidence type="ECO:0000313" key="1">
    <source>
        <dbReference type="EMBL" id="CAG6791871.1"/>
    </source>
</evidence>
<name>A0A8D9C1R4_9HEMI</name>
<dbReference type="AlphaFoldDB" id="A0A8D9C1R4"/>
<organism evidence="1">
    <name type="scientific">Cacopsylla melanoneura</name>
    <dbReference type="NCBI Taxonomy" id="428564"/>
    <lineage>
        <taxon>Eukaryota</taxon>
        <taxon>Metazoa</taxon>
        <taxon>Ecdysozoa</taxon>
        <taxon>Arthropoda</taxon>
        <taxon>Hexapoda</taxon>
        <taxon>Insecta</taxon>
        <taxon>Pterygota</taxon>
        <taxon>Neoptera</taxon>
        <taxon>Paraneoptera</taxon>
        <taxon>Hemiptera</taxon>
        <taxon>Sternorrhyncha</taxon>
        <taxon>Psylloidea</taxon>
        <taxon>Psyllidae</taxon>
        <taxon>Psyllinae</taxon>
        <taxon>Cacopsylla</taxon>
    </lineage>
</organism>
<accession>A0A8D9C1R4</accession>
<dbReference type="EMBL" id="HBUF01678331">
    <property type="protein sequence ID" value="CAG6791871.1"/>
    <property type="molecule type" value="Transcribed_RNA"/>
</dbReference>
<protein>
    <submittedName>
        <fullName evidence="1">Uncharacterized protein</fullName>
    </submittedName>
</protein>